<evidence type="ECO:0000313" key="2">
    <source>
        <dbReference type="Proteomes" id="UP001476798"/>
    </source>
</evidence>
<keyword evidence="2" id="KW-1185">Reference proteome</keyword>
<comment type="caution">
    <text evidence="1">The sequence shown here is derived from an EMBL/GenBank/DDBJ whole genome shotgun (WGS) entry which is preliminary data.</text>
</comment>
<evidence type="ECO:0000313" key="1">
    <source>
        <dbReference type="EMBL" id="MEQ2166608.1"/>
    </source>
</evidence>
<organism evidence="1 2">
    <name type="scientific">Goodea atripinnis</name>
    <dbReference type="NCBI Taxonomy" id="208336"/>
    <lineage>
        <taxon>Eukaryota</taxon>
        <taxon>Metazoa</taxon>
        <taxon>Chordata</taxon>
        <taxon>Craniata</taxon>
        <taxon>Vertebrata</taxon>
        <taxon>Euteleostomi</taxon>
        <taxon>Actinopterygii</taxon>
        <taxon>Neopterygii</taxon>
        <taxon>Teleostei</taxon>
        <taxon>Neoteleostei</taxon>
        <taxon>Acanthomorphata</taxon>
        <taxon>Ovalentaria</taxon>
        <taxon>Atherinomorphae</taxon>
        <taxon>Cyprinodontiformes</taxon>
        <taxon>Goodeidae</taxon>
        <taxon>Goodea</taxon>
    </lineage>
</organism>
<protein>
    <submittedName>
        <fullName evidence="1">Uncharacterized protein</fullName>
    </submittedName>
</protein>
<dbReference type="EMBL" id="JAHRIO010024627">
    <property type="protein sequence ID" value="MEQ2166608.1"/>
    <property type="molecule type" value="Genomic_DNA"/>
</dbReference>
<proteinExistence type="predicted"/>
<reference evidence="1 2" key="1">
    <citation type="submission" date="2021-06" db="EMBL/GenBank/DDBJ databases">
        <authorList>
            <person name="Palmer J.M."/>
        </authorList>
    </citation>
    <scope>NUCLEOTIDE SEQUENCE [LARGE SCALE GENOMIC DNA]</scope>
    <source>
        <strain evidence="1 2">GA_2019</strain>
        <tissue evidence="1">Muscle</tissue>
    </source>
</reference>
<name>A0ABV0N5H1_9TELE</name>
<sequence>MMLVCHCMTPPPSTTSLVFYHSRNWNYQRCFTAMCVSGAAHFTSTHQLNSDATSAVNCWTQQQRFNLQPPCCFVHVKYDTNVGTRLGWKVFCDLGYRQILWPFNK</sequence>
<accession>A0ABV0N5H1</accession>
<dbReference type="Proteomes" id="UP001476798">
    <property type="component" value="Unassembled WGS sequence"/>
</dbReference>
<gene>
    <name evidence="1" type="ORF">GOODEAATRI_030074</name>
</gene>